<dbReference type="GO" id="GO:0140300">
    <property type="term" value="P:serine import into mitochondrion"/>
    <property type="evidence" value="ECO:0007669"/>
    <property type="project" value="TreeGrafter"/>
</dbReference>
<keyword evidence="9" id="KW-0472">Membrane</keyword>
<protein>
    <recommendedName>
        <fullName evidence="14">Sidoreflexin</fullName>
    </recommendedName>
</protein>
<evidence type="ECO:0000256" key="5">
    <source>
        <dbReference type="ARBA" id="ARBA00022692"/>
    </source>
</evidence>
<gene>
    <name evidence="15" type="primary">SFXN1</name>
    <name evidence="15" type="ORF">Y1Q_0010764</name>
</gene>
<comment type="caution">
    <text evidence="15">The sequence shown here is derived from an EMBL/GenBank/DDBJ whole genome shotgun (WGS) entry which is preliminary data.</text>
</comment>
<dbReference type="InterPro" id="IPR004686">
    <property type="entry name" value="Mtc"/>
</dbReference>
<evidence type="ECO:0000313" key="15">
    <source>
        <dbReference type="EMBL" id="KYO20200.1"/>
    </source>
</evidence>
<evidence type="ECO:0000256" key="10">
    <source>
        <dbReference type="ARBA" id="ARBA00036141"/>
    </source>
</evidence>
<evidence type="ECO:0000256" key="1">
    <source>
        <dbReference type="ARBA" id="ARBA00004225"/>
    </source>
</evidence>
<comment type="catalytic activity">
    <reaction evidence="12">
        <text>L-serine(in) = L-serine(out)</text>
        <dbReference type="Rhea" id="RHEA:35031"/>
        <dbReference type="ChEBI" id="CHEBI:33384"/>
    </reaction>
</comment>
<dbReference type="PANTHER" id="PTHR11153">
    <property type="entry name" value="SIDEROFLEXIN"/>
    <property type="match status" value="1"/>
</dbReference>
<evidence type="ECO:0000256" key="13">
    <source>
        <dbReference type="ARBA" id="ARBA00045214"/>
    </source>
</evidence>
<keyword evidence="3" id="KW-0813">Transport</keyword>
<comment type="function">
    <text evidence="13">Amino acid transporter importing serine, an essential substrate of the mitochondrial branch of the one-carbon pathway, into mitochondria. Mitochondrial serine is then converted to glycine and formate, which exits to the cytosol where it is used to generate the charged folates that serve as one-carbon donors. May also transport other amino acids including alanine and cysteine.</text>
</comment>
<keyword evidence="4" id="KW-0554">One-carbon metabolism</keyword>
<evidence type="ECO:0000256" key="11">
    <source>
        <dbReference type="ARBA" id="ARBA00036285"/>
    </source>
</evidence>
<dbReference type="GO" id="GO:0005743">
    <property type="term" value="C:mitochondrial inner membrane"/>
    <property type="evidence" value="ECO:0007669"/>
    <property type="project" value="TreeGrafter"/>
</dbReference>
<evidence type="ECO:0000256" key="7">
    <source>
        <dbReference type="ARBA" id="ARBA00022989"/>
    </source>
</evidence>
<keyword evidence="5" id="KW-0812">Transmembrane</keyword>
<evidence type="ECO:0000256" key="12">
    <source>
        <dbReference type="ARBA" id="ARBA00036416"/>
    </source>
</evidence>
<accession>A0A151M6Y4</accession>
<keyword evidence="6" id="KW-0029">Amino-acid transport</keyword>
<evidence type="ECO:0000256" key="4">
    <source>
        <dbReference type="ARBA" id="ARBA00022563"/>
    </source>
</evidence>
<dbReference type="AlphaFoldDB" id="A0A151M6Y4"/>
<dbReference type="PANTHER" id="PTHR11153:SF8">
    <property type="entry name" value="SIDEROFLEXIN-1"/>
    <property type="match status" value="1"/>
</dbReference>
<name>A0A151M6Y4_ALLMI</name>
<sequence length="342" mass="37516">MNGTCPQRLEWHCCTVGTGSGELPQTPLALSAVGGSSGGRWERGSGGVVRRSSGREFKKMSSTIPLNINIKEPRWDQSTFVGRASHFFTVTDPRNILLSNTQLENARKIIHDYRQGVVAPELTEDELWRAKYVYDSAFHPDTGEKMILIGRMSAQVPMNMTITGCMMTFYRTTPAVVFWQWINQSFNAIVNYTNRSGDAPITVSQLGTAYVSATTGAVATALGLNALTKHVSPLIGRFVPFAAVAAANCINIPLMRQRELKYGIPVTDENGNRLGESTKAAQQAITQVVISRILMAAPGMAIPPFIMNALEKRAFLKIIDELDSSLLQPFLDFRSSPTEGNE</sequence>
<organism evidence="15 16">
    <name type="scientific">Alligator mississippiensis</name>
    <name type="common">American alligator</name>
    <dbReference type="NCBI Taxonomy" id="8496"/>
    <lineage>
        <taxon>Eukaryota</taxon>
        <taxon>Metazoa</taxon>
        <taxon>Chordata</taxon>
        <taxon>Craniata</taxon>
        <taxon>Vertebrata</taxon>
        <taxon>Euteleostomi</taxon>
        <taxon>Archelosauria</taxon>
        <taxon>Archosauria</taxon>
        <taxon>Crocodylia</taxon>
        <taxon>Alligatoridae</taxon>
        <taxon>Alligatorinae</taxon>
        <taxon>Alligator</taxon>
    </lineage>
</organism>
<keyword evidence="16" id="KW-1185">Reference proteome</keyword>
<dbReference type="NCBIfam" id="TIGR00798">
    <property type="entry name" value="mtc"/>
    <property type="match status" value="1"/>
</dbReference>
<proteinExistence type="inferred from homology"/>
<keyword evidence="8 14" id="KW-0496">Mitochondrion</keyword>
<evidence type="ECO:0000256" key="14">
    <source>
        <dbReference type="RuleBase" id="RU362000"/>
    </source>
</evidence>
<reference evidence="15 16" key="1">
    <citation type="journal article" date="2012" name="Genome Biol.">
        <title>Sequencing three crocodilian genomes to illuminate the evolution of archosaurs and amniotes.</title>
        <authorList>
            <person name="St John J.A."/>
            <person name="Braun E.L."/>
            <person name="Isberg S.R."/>
            <person name="Miles L.G."/>
            <person name="Chong A.Y."/>
            <person name="Gongora J."/>
            <person name="Dalzell P."/>
            <person name="Moran C."/>
            <person name="Bed'hom B."/>
            <person name="Abzhanov A."/>
            <person name="Burgess S.C."/>
            <person name="Cooksey A.M."/>
            <person name="Castoe T.A."/>
            <person name="Crawford N.G."/>
            <person name="Densmore L.D."/>
            <person name="Drew J.C."/>
            <person name="Edwards S.V."/>
            <person name="Faircloth B.C."/>
            <person name="Fujita M.K."/>
            <person name="Greenwold M.J."/>
            <person name="Hoffmann F.G."/>
            <person name="Howard J.M."/>
            <person name="Iguchi T."/>
            <person name="Janes D.E."/>
            <person name="Khan S.Y."/>
            <person name="Kohno S."/>
            <person name="de Koning A.J."/>
            <person name="Lance S.L."/>
            <person name="McCarthy F.M."/>
            <person name="McCormack J.E."/>
            <person name="Merchant M.E."/>
            <person name="Peterson D.G."/>
            <person name="Pollock D.D."/>
            <person name="Pourmand N."/>
            <person name="Raney B.J."/>
            <person name="Roessler K.A."/>
            <person name="Sanford J.R."/>
            <person name="Sawyer R.H."/>
            <person name="Schmidt C.J."/>
            <person name="Triplett E.W."/>
            <person name="Tuberville T.D."/>
            <person name="Venegas-Anaya M."/>
            <person name="Howard J.T."/>
            <person name="Jarvis E.D."/>
            <person name="Guillette L.J.Jr."/>
            <person name="Glenn T.C."/>
            <person name="Green R.E."/>
            <person name="Ray D.A."/>
        </authorList>
    </citation>
    <scope>NUCLEOTIDE SEQUENCE [LARGE SCALE GENOMIC DNA]</scope>
    <source>
        <strain evidence="15">KSC_2009_1</strain>
    </source>
</reference>
<dbReference type="GO" id="GO:0015075">
    <property type="term" value="F:monoatomic ion transmembrane transporter activity"/>
    <property type="evidence" value="ECO:0007669"/>
    <property type="project" value="InterPro"/>
</dbReference>
<evidence type="ECO:0000256" key="3">
    <source>
        <dbReference type="ARBA" id="ARBA00022448"/>
    </source>
</evidence>
<comment type="catalytic activity">
    <reaction evidence="10">
        <text>L-cysteine(in) = L-cysteine(out)</text>
        <dbReference type="Rhea" id="RHEA:29655"/>
        <dbReference type="ChEBI" id="CHEBI:35235"/>
    </reaction>
</comment>
<evidence type="ECO:0000256" key="2">
    <source>
        <dbReference type="ARBA" id="ARBA00005974"/>
    </source>
</evidence>
<evidence type="ECO:0000256" key="9">
    <source>
        <dbReference type="ARBA" id="ARBA00023136"/>
    </source>
</evidence>
<evidence type="ECO:0000256" key="8">
    <source>
        <dbReference type="ARBA" id="ARBA00023128"/>
    </source>
</evidence>
<evidence type="ECO:0000256" key="6">
    <source>
        <dbReference type="ARBA" id="ARBA00022970"/>
    </source>
</evidence>
<keyword evidence="7" id="KW-1133">Transmembrane helix</keyword>
<dbReference type="Pfam" id="PF03820">
    <property type="entry name" value="SFXNs"/>
    <property type="match status" value="1"/>
</dbReference>
<comment type="similarity">
    <text evidence="2 14">Belongs to the sideroflexin family.</text>
</comment>
<comment type="subcellular location">
    <subcellularLocation>
        <location evidence="1 14">Mitochondrion membrane</location>
        <topology evidence="1 14">Multi-pass membrane protein</topology>
    </subcellularLocation>
</comment>
<evidence type="ECO:0000313" key="16">
    <source>
        <dbReference type="Proteomes" id="UP000050525"/>
    </source>
</evidence>
<dbReference type="Proteomes" id="UP000050525">
    <property type="component" value="Unassembled WGS sequence"/>
</dbReference>
<comment type="catalytic activity">
    <reaction evidence="11">
        <text>L-alanine(in) = L-alanine(out)</text>
        <dbReference type="Rhea" id="RHEA:70719"/>
        <dbReference type="ChEBI" id="CHEBI:57972"/>
    </reaction>
</comment>
<dbReference type="EMBL" id="AKHW03006437">
    <property type="protein sequence ID" value="KYO20200.1"/>
    <property type="molecule type" value="Genomic_DNA"/>
</dbReference>
<dbReference type="GO" id="GO:0006730">
    <property type="term" value="P:one-carbon metabolic process"/>
    <property type="evidence" value="ECO:0007669"/>
    <property type="project" value="UniProtKB-KW"/>
</dbReference>